<dbReference type="NCBIfam" id="TIGR00756">
    <property type="entry name" value="PPR"/>
    <property type="match status" value="2"/>
</dbReference>
<organism evidence="4 5">
    <name type="scientific">Cinchona calisaya</name>
    <dbReference type="NCBI Taxonomy" id="153742"/>
    <lineage>
        <taxon>Eukaryota</taxon>
        <taxon>Viridiplantae</taxon>
        <taxon>Streptophyta</taxon>
        <taxon>Embryophyta</taxon>
        <taxon>Tracheophyta</taxon>
        <taxon>Spermatophyta</taxon>
        <taxon>Magnoliopsida</taxon>
        <taxon>eudicotyledons</taxon>
        <taxon>Gunneridae</taxon>
        <taxon>Pentapetalae</taxon>
        <taxon>asterids</taxon>
        <taxon>lamiids</taxon>
        <taxon>Gentianales</taxon>
        <taxon>Rubiaceae</taxon>
        <taxon>Cinchonoideae</taxon>
        <taxon>Cinchoneae</taxon>
        <taxon>Cinchona</taxon>
    </lineage>
</organism>
<keyword evidence="2" id="KW-0677">Repeat</keyword>
<evidence type="ECO:0000256" key="2">
    <source>
        <dbReference type="ARBA" id="ARBA00022737"/>
    </source>
</evidence>
<evidence type="ECO:0000256" key="1">
    <source>
        <dbReference type="ARBA" id="ARBA00007626"/>
    </source>
</evidence>
<name>A0ABD3AR28_9GENT</name>
<gene>
    <name evidence="4" type="ORF">ACH5RR_007177</name>
</gene>
<dbReference type="Pfam" id="PF13041">
    <property type="entry name" value="PPR_2"/>
    <property type="match status" value="1"/>
</dbReference>
<feature type="repeat" description="PPR" evidence="3">
    <location>
        <begin position="29"/>
        <end position="63"/>
    </location>
</feature>
<dbReference type="PROSITE" id="PS51375">
    <property type="entry name" value="PPR"/>
    <property type="match status" value="2"/>
</dbReference>
<keyword evidence="5" id="KW-1185">Reference proteome</keyword>
<dbReference type="Gene3D" id="1.25.40.10">
    <property type="entry name" value="Tetratricopeptide repeat domain"/>
    <property type="match status" value="1"/>
</dbReference>
<evidence type="ECO:0008006" key="6">
    <source>
        <dbReference type="Google" id="ProtNLM"/>
    </source>
</evidence>
<reference evidence="4 5" key="1">
    <citation type="submission" date="2024-11" db="EMBL/GenBank/DDBJ databases">
        <title>A near-complete genome assembly of Cinchona calisaya.</title>
        <authorList>
            <person name="Lian D.C."/>
            <person name="Zhao X.W."/>
            <person name="Wei L."/>
        </authorList>
    </citation>
    <scope>NUCLEOTIDE SEQUENCE [LARGE SCALE GENOMIC DNA]</scope>
    <source>
        <tissue evidence="4">Nenye</tissue>
    </source>
</reference>
<evidence type="ECO:0000256" key="3">
    <source>
        <dbReference type="PROSITE-ProRule" id="PRU00708"/>
    </source>
</evidence>
<dbReference type="AlphaFoldDB" id="A0ABD3AR28"/>
<feature type="repeat" description="PPR" evidence="3">
    <location>
        <begin position="64"/>
        <end position="98"/>
    </location>
</feature>
<evidence type="ECO:0000313" key="4">
    <source>
        <dbReference type="EMBL" id="KAL3533656.1"/>
    </source>
</evidence>
<evidence type="ECO:0000313" key="5">
    <source>
        <dbReference type="Proteomes" id="UP001630127"/>
    </source>
</evidence>
<dbReference type="InterPro" id="IPR011990">
    <property type="entry name" value="TPR-like_helical_dom_sf"/>
</dbReference>
<protein>
    <recommendedName>
        <fullName evidence="6">Pentatricopeptide repeat-containing protein</fullName>
    </recommendedName>
</protein>
<dbReference type="PANTHER" id="PTHR46128:SF358">
    <property type="entry name" value="TETRATRICOPEPTIDE REPEAT (TPR)-LIKE SUPERFAMILY PROTEIN"/>
    <property type="match status" value="1"/>
</dbReference>
<comment type="caution">
    <text evidence="4">The sequence shown here is derived from an EMBL/GenBank/DDBJ whole genome shotgun (WGS) entry which is preliminary data.</text>
</comment>
<accession>A0ABD3AR28</accession>
<dbReference type="PANTHER" id="PTHR46128">
    <property type="entry name" value="MITOCHONDRIAL GROUP I INTRON SPLICING FACTOR CCM1"/>
    <property type="match status" value="1"/>
</dbReference>
<proteinExistence type="inferred from homology"/>
<dbReference type="InterPro" id="IPR002885">
    <property type="entry name" value="PPR_rpt"/>
</dbReference>
<dbReference type="EMBL" id="JBJUIK010000003">
    <property type="protein sequence ID" value="KAL3533656.1"/>
    <property type="molecule type" value="Genomic_DNA"/>
</dbReference>
<dbReference type="Proteomes" id="UP001630127">
    <property type="component" value="Unassembled WGS sequence"/>
</dbReference>
<dbReference type="InterPro" id="IPR050872">
    <property type="entry name" value="PPR_P_subfamily"/>
</dbReference>
<comment type="similarity">
    <text evidence="1">Belongs to the PPR family. P subfamily.</text>
</comment>
<sequence>MEHYKSQLQVSCLLHGFTFSHLQCGENPNIVTYNALMDGYCLRGQMHEARNGFDTMVSSCLQPSTVSYGILLNGYFKRNNLDKALHIFGELQQRGFKPNTSIYNRVLKGLFRVEK</sequence>